<dbReference type="PROSITE" id="PS50206">
    <property type="entry name" value="RHODANESE_3"/>
    <property type="match status" value="1"/>
</dbReference>
<dbReference type="Gene3D" id="3.40.50.720">
    <property type="entry name" value="NAD(P)-binding Rossmann-like Domain"/>
    <property type="match status" value="1"/>
</dbReference>
<dbReference type="GO" id="GO:0008146">
    <property type="term" value="F:sulfotransferase activity"/>
    <property type="evidence" value="ECO:0007669"/>
    <property type="project" value="TreeGrafter"/>
</dbReference>
<dbReference type="InterPro" id="IPR035985">
    <property type="entry name" value="Ubiquitin-activating_enz"/>
</dbReference>
<geneLocation type="chloroplast" evidence="3"/>
<feature type="domain" description="Rhodanese" evidence="2">
    <location>
        <begin position="282"/>
        <end position="352"/>
    </location>
</feature>
<dbReference type="GO" id="GO:0008641">
    <property type="term" value="F:ubiquitin-like modifier activating enzyme activity"/>
    <property type="evidence" value="ECO:0007669"/>
    <property type="project" value="InterPro"/>
</dbReference>
<reference evidence="3" key="1">
    <citation type="journal article" date="2017" name="J. Phycol.">
        <title>Analysis of chloroplast genomes and a supermatrix inform reclassification of the Rhodomelaceae (Rhodophyta).</title>
        <authorList>
            <person name="Diaz-Tapia P."/>
            <person name="Maggs C.A."/>
            <person name="West J.A."/>
            <person name="Verbruggen H."/>
        </authorList>
    </citation>
    <scope>NUCLEOTIDE SEQUENCE</scope>
    <source>
        <strain evidence="3">JW4523</strain>
    </source>
</reference>
<dbReference type="Pfam" id="PF00581">
    <property type="entry name" value="Rhodanese"/>
    <property type="match status" value="1"/>
</dbReference>
<dbReference type="InterPro" id="IPR001763">
    <property type="entry name" value="Rhodanese-like_dom"/>
</dbReference>
<name>A0A1Z1M9E5_9FLOR</name>
<keyword evidence="3" id="KW-0150">Chloroplast</keyword>
<keyword evidence="1" id="KW-0812">Transmembrane</keyword>
<keyword evidence="3" id="KW-0934">Plastid</keyword>
<evidence type="ECO:0000259" key="2">
    <source>
        <dbReference type="PROSITE" id="PS50206"/>
    </source>
</evidence>
<feature type="transmembrane region" description="Helical" evidence="1">
    <location>
        <begin position="41"/>
        <end position="67"/>
    </location>
</feature>
<dbReference type="GO" id="GO:0016779">
    <property type="term" value="F:nucleotidyltransferase activity"/>
    <property type="evidence" value="ECO:0007669"/>
    <property type="project" value="TreeGrafter"/>
</dbReference>
<dbReference type="Gene3D" id="3.40.250.10">
    <property type="entry name" value="Rhodanese-like domain"/>
    <property type="match status" value="1"/>
</dbReference>
<organism evidence="3">
    <name type="scientific">Caloglossa beccarii</name>
    <dbReference type="NCBI Taxonomy" id="131038"/>
    <lineage>
        <taxon>Eukaryota</taxon>
        <taxon>Rhodophyta</taxon>
        <taxon>Florideophyceae</taxon>
        <taxon>Rhodymeniophycidae</taxon>
        <taxon>Ceramiales</taxon>
        <taxon>Delesseriaceae</taxon>
        <taxon>Caloglossa</taxon>
    </lineage>
</organism>
<dbReference type="AlphaFoldDB" id="A0A1Z1M9E5"/>
<dbReference type="SUPFAM" id="SSF69572">
    <property type="entry name" value="Activating enzymes of the ubiquitin-like proteins"/>
    <property type="match status" value="1"/>
</dbReference>
<dbReference type="CDD" id="cd00757">
    <property type="entry name" value="ThiF_MoeB_HesA_family"/>
    <property type="match status" value="1"/>
</dbReference>
<dbReference type="GeneID" id="33355553"/>
<keyword evidence="1" id="KW-0472">Membrane</keyword>
<proteinExistence type="predicted"/>
<dbReference type="PANTHER" id="PTHR10953:SF102">
    <property type="entry name" value="ADENYLYLTRANSFERASE AND SULFURTRANSFERASE MOCS3"/>
    <property type="match status" value="1"/>
</dbReference>
<dbReference type="GO" id="GO:0004792">
    <property type="term" value="F:thiosulfate-cyanide sulfurtransferase activity"/>
    <property type="evidence" value="ECO:0007669"/>
    <property type="project" value="TreeGrafter"/>
</dbReference>
<accession>A0A1Z1M9E5</accession>
<dbReference type="RefSeq" id="YP_009393802.1">
    <property type="nucleotide sequence ID" value="NC_035269.1"/>
</dbReference>
<dbReference type="CDD" id="cd00158">
    <property type="entry name" value="RHOD"/>
    <property type="match status" value="1"/>
</dbReference>
<evidence type="ECO:0000256" key="1">
    <source>
        <dbReference type="SAM" id="Phobius"/>
    </source>
</evidence>
<dbReference type="InterPro" id="IPR045886">
    <property type="entry name" value="ThiF/MoeB/HesA"/>
</dbReference>
<dbReference type="InterPro" id="IPR036873">
    <property type="entry name" value="Rhodanese-like_dom_sf"/>
</dbReference>
<evidence type="ECO:0000313" key="3">
    <source>
        <dbReference type="EMBL" id="ARW62364.1"/>
    </source>
</evidence>
<sequence>MLNPNIKPTNLTDQEYILYAKHLIINEVGLEGQKRLKKAKILIIGAGGIGCPSMLYLASCGIGYIGIIDDDFINVSNLNRQVLYNFHNINQHKVISAKKRLKCINPYCNVITHLYKINHKNASEIIQYYDIILDATDNFETRYIIDNYCYKLHKIHIYSAVKKFNSQLSIFNYKNNIRYSNIYSPNIKLSYNNCNDEGILGFVTGHIGILQATETIKIILGLNLKINNYLLIFNLLDTSIQYKKIYFHNIKEKIKIKAHNTKKLNYFITKSKIKQNYKYKKQRQNLIIVDIRESYEFSKHYMKYAINIPIVKFKLKKTIYFLKKHQDKKIILYCNTAYRSLLVSNICKYYGIYNYIIKN</sequence>
<dbReference type="GO" id="GO:0005829">
    <property type="term" value="C:cytosol"/>
    <property type="evidence" value="ECO:0007669"/>
    <property type="project" value="TreeGrafter"/>
</dbReference>
<keyword evidence="1" id="KW-1133">Transmembrane helix</keyword>
<protein>
    <submittedName>
        <fullName evidence="3">Molybdopterin biosynthesis protein</fullName>
    </submittedName>
</protein>
<dbReference type="InterPro" id="IPR000594">
    <property type="entry name" value="ThiF_NAD_FAD-bd"/>
</dbReference>
<dbReference type="PANTHER" id="PTHR10953">
    <property type="entry name" value="UBIQUITIN-ACTIVATING ENZYME E1"/>
    <property type="match status" value="1"/>
</dbReference>
<dbReference type="Pfam" id="PF00899">
    <property type="entry name" value="ThiF"/>
    <property type="match status" value="1"/>
</dbReference>
<gene>
    <name evidence="3" type="primary">moeB</name>
</gene>
<dbReference type="EMBL" id="MF101422">
    <property type="protein sequence ID" value="ARW62364.1"/>
    <property type="molecule type" value="Genomic_DNA"/>
</dbReference>